<dbReference type="PATRIC" id="fig|398512.5.peg.3535"/>
<dbReference type="InterPro" id="IPR018709">
    <property type="entry name" value="CoA_activase_DUF2229"/>
</dbReference>
<dbReference type="STRING" id="398512.Bccel_3376"/>
<dbReference type="Gene3D" id="3.40.50.11900">
    <property type="match status" value="1"/>
</dbReference>
<dbReference type="PANTHER" id="PTHR32329:SF2">
    <property type="entry name" value="BIFUNCTIONAL PROTEIN [INCLUDES 2-HYDROXYACYL-COA DEHYDRATASE (N-TER) AND ITS ACTIVATOR DOMAIN (C_TERM)"/>
    <property type="match status" value="1"/>
</dbReference>
<evidence type="ECO:0000313" key="2">
    <source>
        <dbReference type="EMBL" id="KNY28105.1"/>
    </source>
</evidence>
<sequence length="330" mass="37961">MRIGIPRALLYYYYYPVWVTMFKELGFEIVISDDTNKKMIDEGIKVTVQEICVPIKIFNSHVLDLIKNGVDYIFIPRMVSIKKYETFCPKFLGLPDMAKVIFKDYGDRILSPKILNKNENITNFSSYKGITSKLGIAPSKMKGALRAADREFEKYRSLSQKGFTLDEILNGKTSDEPFKNTSPDAVNIGVLGYVYNIYDSFISMDIISKFRSLGANIVTFDMLSEKDIYKHMEHLKKQLFWTFSNKLLGAGLYFLNEDRFDGIVHITAFGCGPDSYIGKMMELDSEKKHKPFLTIRVDEHTGDSHLVTRVEAFTDMLKRRKMPQFGRVSV</sequence>
<accession>A0A0L6JQX3</accession>
<organism evidence="2 3">
    <name type="scientific">Pseudobacteroides cellulosolvens ATCC 35603 = DSM 2933</name>
    <dbReference type="NCBI Taxonomy" id="398512"/>
    <lineage>
        <taxon>Bacteria</taxon>
        <taxon>Bacillati</taxon>
        <taxon>Bacillota</taxon>
        <taxon>Clostridia</taxon>
        <taxon>Eubacteriales</taxon>
        <taxon>Oscillospiraceae</taxon>
        <taxon>Pseudobacteroides</taxon>
    </lineage>
</organism>
<dbReference type="OrthoDB" id="9780120at2"/>
<dbReference type="AlphaFoldDB" id="A0A0L6JQX3"/>
<dbReference type="eggNOG" id="COG3580">
    <property type="taxonomic scope" value="Bacteria"/>
</dbReference>
<protein>
    <recommendedName>
        <fullName evidence="1">DUF2229 domain-containing protein</fullName>
    </recommendedName>
</protein>
<proteinExistence type="predicted"/>
<dbReference type="RefSeq" id="WP_036939150.1">
    <property type="nucleotide sequence ID" value="NZ_JQKC01000008.1"/>
</dbReference>
<dbReference type="Proteomes" id="UP000036923">
    <property type="component" value="Unassembled WGS sequence"/>
</dbReference>
<dbReference type="Pfam" id="PF09989">
    <property type="entry name" value="DUF2229"/>
    <property type="match status" value="1"/>
</dbReference>
<evidence type="ECO:0000313" key="3">
    <source>
        <dbReference type="Proteomes" id="UP000036923"/>
    </source>
</evidence>
<dbReference type="EMBL" id="LGTC01000001">
    <property type="protein sequence ID" value="KNY28105.1"/>
    <property type="molecule type" value="Genomic_DNA"/>
</dbReference>
<gene>
    <name evidence="2" type="ORF">Bccel_3376</name>
</gene>
<name>A0A0L6JQX3_9FIRM</name>
<dbReference type="PANTHER" id="PTHR32329">
    <property type="entry name" value="BIFUNCTIONAL PROTEIN [INCLUDES 2-HYDROXYACYL-COA DEHYDRATASE (N-TER) AND ITS ACTIVATOR DOMAIN (C_TERM)-RELATED"/>
    <property type="match status" value="1"/>
</dbReference>
<comment type="caution">
    <text evidence="2">The sequence shown here is derived from an EMBL/GenBank/DDBJ whole genome shotgun (WGS) entry which is preliminary data.</text>
</comment>
<reference evidence="3" key="1">
    <citation type="submission" date="2015-07" db="EMBL/GenBank/DDBJ databases">
        <title>Near-Complete Genome Sequence of the Cellulolytic Bacterium Bacteroides (Pseudobacteroides) cellulosolvens ATCC 35603.</title>
        <authorList>
            <person name="Dassa B."/>
            <person name="Utturkar S.M."/>
            <person name="Klingeman D.M."/>
            <person name="Hurt R.A."/>
            <person name="Keller M."/>
            <person name="Xu J."/>
            <person name="Reddy Y.H.K."/>
            <person name="Borovok I."/>
            <person name="Grinberg I.R."/>
            <person name="Lamed R."/>
            <person name="Zhivin O."/>
            <person name="Bayer E.A."/>
            <person name="Brown S.D."/>
        </authorList>
    </citation>
    <scope>NUCLEOTIDE SEQUENCE [LARGE SCALE GENOMIC DNA]</scope>
    <source>
        <strain evidence="3">DSM 2933</strain>
    </source>
</reference>
<dbReference type="InterPro" id="IPR051805">
    <property type="entry name" value="Dehydratase_Activator_Redct"/>
</dbReference>
<feature type="domain" description="DUF2229" evidence="1">
    <location>
        <begin position="2"/>
        <end position="223"/>
    </location>
</feature>
<evidence type="ECO:0000259" key="1">
    <source>
        <dbReference type="Pfam" id="PF09989"/>
    </source>
</evidence>
<keyword evidence="3" id="KW-1185">Reference proteome</keyword>